<feature type="transmembrane region" description="Helical" evidence="1">
    <location>
        <begin position="23"/>
        <end position="45"/>
    </location>
</feature>
<evidence type="ECO:0008006" key="4">
    <source>
        <dbReference type="Google" id="ProtNLM"/>
    </source>
</evidence>
<proteinExistence type="predicted"/>
<comment type="caution">
    <text evidence="2">The sequence shown here is derived from an EMBL/GenBank/DDBJ whole genome shotgun (WGS) entry which is preliminary data.</text>
</comment>
<dbReference type="EMBL" id="JACICY010000001">
    <property type="protein sequence ID" value="MBB3859188.1"/>
    <property type="molecule type" value="Genomic_DNA"/>
</dbReference>
<keyword evidence="1" id="KW-0812">Transmembrane</keyword>
<dbReference type="AlphaFoldDB" id="A0A7W6EUE4"/>
<reference evidence="2 3" key="1">
    <citation type="submission" date="2020-08" db="EMBL/GenBank/DDBJ databases">
        <title>Genomic Encyclopedia of Type Strains, Phase IV (KMG-IV): sequencing the most valuable type-strain genomes for metagenomic binning, comparative biology and taxonomic classification.</title>
        <authorList>
            <person name="Goeker M."/>
        </authorList>
    </citation>
    <scope>NUCLEOTIDE SEQUENCE [LARGE SCALE GENOMIC DNA]</scope>
    <source>
        <strain evidence="2 3">DSM 14552</strain>
    </source>
</reference>
<evidence type="ECO:0000313" key="3">
    <source>
        <dbReference type="Proteomes" id="UP000562395"/>
    </source>
</evidence>
<dbReference type="RefSeq" id="WP_183611369.1">
    <property type="nucleotide sequence ID" value="NZ_JACICY010000001.1"/>
</dbReference>
<evidence type="ECO:0000256" key="1">
    <source>
        <dbReference type="SAM" id="Phobius"/>
    </source>
</evidence>
<accession>A0A7W6EUE4</accession>
<keyword evidence="1" id="KW-0472">Membrane</keyword>
<keyword evidence="3" id="KW-1185">Reference proteome</keyword>
<protein>
    <recommendedName>
        <fullName evidence="4">Cytochrome C oxidase assembly protein</fullName>
    </recommendedName>
</protein>
<gene>
    <name evidence="2" type="ORF">GGQ88_000428</name>
</gene>
<dbReference type="Proteomes" id="UP000562395">
    <property type="component" value="Unassembled WGS sequence"/>
</dbReference>
<organism evidence="2 3">
    <name type="scientific">Novosphingobium hassiacum</name>
    <dbReference type="NCBI Taxonomy" id="173676"/>
    <lineage>
        <taxon>Bacteria</taxon>
        <taxon>Pseudomonadati</taxon>
        <taxon>Pseudomonadota</taxon>
        <taxon>Alphaproteobacteria</taxon>
        <taxon>Sphingomonadales</taxon>
        <taxon>Sphingomonadaceae</taxon>
        <taxon>Novosphingobium</taxon>
    </lineage>
</organism>
<keyword evidence="1" id="KW-1133">Transmembrane helix</keyword>
<name>A0A7W6EUE4_9SPHN</name>
<sequence>MNEPLTPEQTELYRARQRGRNRVLGAILCALAVLFFAITIVKIAGQSAGTH</sequence>
<evidence type="ECO:0000313" key="2">
    <source>
        <dbReference type="EMBL" id="MBB3859188.1"/>
    </source>
</evidence>